<dbReference type="PANTHER" id="PTHR13504:SF38">
    <property type="entry name" value="FIDO DOMAIN-CONTAINING PROTEIN"/>
    <property type="match status" value="1"/>
</dbReference>
<dbReference type="InterPro" id="IPR040198">
    <property type="entry name" value="Fido_containing"/>
</dbReference>
<dbReference type="RefSeq" id="WP_182384992.1">
    <property type="nucleotide sequence ID" value="NZ_CP059833.1"/>
</dbReference>
<feature type="region of interest" description="Disordered" evidence="3">
    <location>
        <begin position="405"/>
        <end position="427"/>
    </location>
</feature>
<feature type="domain" description="Fido" evidence="4">
    <location>
        <begin position="137"/>
        <end position="282"/>
    </location>
</feature>
<proteinExistence type="predicted"/>
<dbReference type="EMBL" id="CP059833">
    <property type="protein sequence ID" value="QMV84182.1"/>
    <property type="molecule type" value="Genomic_DNA"/>
</dbReference>
<dbReference type="Pfam" id="PF02661">
    <property type="entry name" value="Fic"/>
    <property type="match status" value="1"/>
</dbReference>
<feature type="active site" evidence="1">
    <location>
        <position position="219"/>
    </location>
</feature>
<evidence type="ECO:0000256" key="3">
    <source>
        <dbReference type="SAM" id="MobiDB-lite"/>
    </source>
</evidence>
<protein>
    <submittedName>
        <fullName evidence="5">Fic family protein</fullName>
    </submittedName>
</protein>
<dbReference type="AlphaFoldDB" id="A0A7G5FC41"/>
<name>A0A7G5FC41_9CORY</name>
<dbReference type="InterPro" id="IPR036390">
    <property type="entry name" value="WH_DNA-bd_sf"/>
</dbReference>
<dbReference type="PROSITE" id="PS51459">
    <property type="entry name" value="FIDO"/>
    <property type="match status" value="1"/>
</dbReference>
<dbReference type="PANTHER" id="PTHR13504">
    <property type="entry name" value="FIDO DOMAIN-CONTAINING PROTEIN DDB_G0283145"/>
    <property type="match status" value="1"/>
</dbReference>
<dbReference type="InterPro" id="IPR036597">
    <property type="entry name" value="Fido-like_dom_sf"/>
</dbReference>
<evidence type="ECO:0000313" key="6">
    <source>
        <dbReference type="Proteomes" id="UP000515570"/>
    </source>
</evidence>
<sequence length="427" mass="46479">MGEWLEKTWLPADGTGLSRRAQAGGKYRAYLPDPLSEGISISPEIASRAGILERQLLSLTRKDTAFGLEGISRFLLRSEAISSSRIEGIAPAADKVALAELADSESITGFSRSAELVANNIAILKMVESRIATADAITPNDLCELQSRLIETPKIAGLRTEQNWIGGSNWNPLEAEFVPPPPPEYVAGLIDDLCIYLSGAEHGALIQAAIVHAQFETIHPFADGHGRVGRALIHAVLQRRGLTNSPMLPVSMILGTWPNRYVAGLTAFRESNIDGWLDFFFTATEEAIKQCARISEDIAELTAEWHQRFNTHHTNSGAKRAPRSDSAGARILTQLAEYPVLTANSAARIFDLSDTAARRALESLADAGILRRKSVHKSGTTGYLADEILDLITFAERRLASTQFDTRVSPPRGGFPKSSVRMGRSKP</sequence>
<keyword evidence="2" id="KW-0067">ATP-binding</keyword>
<reference evidence="5 6" key="1">
    <citation type="submission" date="2020-07" db="EMBL/GenBank/DDBJ databases">
        <title>non toxigenic Corynebacterium sp. nov from a clinical source.</title>
        <authorList>
            <person name="Bernier A.-M."/>
            <person name="Bernard K."/>
        </authorList>
    </citation>
    <scope>NUCLEOTIDE SEQUENCE [LARGE SCALE GENOMIC DNA]</scope>
    <source>
        <strain evidence="6">NML 93-0612</strain>
    </source>
</reference>
<accession>A0A7G5FC41</accession>
<dbReference type="InterPro" id="IPR003812">
    <property type="entry name" value="Fido"/>
</dbReference>
<keyword evidence="6" id="KW-1185">Reference proteome</keyword>
<dbReference type="Gene3D" id="1.10.3290.10">
    <property type="entry name" value="Fido-like domain"/>
    <property type="match status" value="1"/>
</dbReference>
<dbReference type="SUPFAM" id="SSF46785">
    <property type="entry name" value="Winged helix' DNA-binding domain"/>
    <property type="match status" value="1"/>
</dbReference>
<evidence type="ECO:0000256" key="2">
    <source>
        <dbReference type="PIRSR" id="PIRSR640198-2"/>
    </source>
</evidence>
<gene>
    <name evidence="5" type="ORF">HW450_07275</name>
</gene>
<dbReference type="SUPFAM" id="SSF140931">
    <property type="entry name" value="Fic-like"/>
    <property type="match status" value="1"/>
</dbReference>
<keyword evidence="2" id="KW-0547">Nucleotide-binding</keyword>
<dbReference type="GO" id="GO:0005524">
    <property type="term" value="F:ATP binding"/>
    <property type="evidence" value="ECO:0007669"/>
    <property type="project" value="UniProtKB-KW"/>
</dbReference>
<organism evidence="5 6">
    <name type="scientific">Corynebacterium hindlerae</name>
    <dbReference type="NCBI Taxonomy" id="699041"/>
    <lineage>
        <taxon>Bacteria</taxon>
        <taxon>Bacillati</taxon>
        <taxon>Actinomycetota</taxon>
        <taxon>Actinomycetes</taxon>
        <taxon>Mycobacteriales</taxon>
        <taxon>Corynebacteriaceae</taxon>
        <taxon>Corynebacterium</taxon>
    </lineage>
</organism>
<feature type="binding site" evidence="2">
    <location>
        <begin position="223"/>
        <end position="230"/>
    </location>
    <ligand>
        <name>ATP</name>
        <dbReference type="ChEBI" id="CHEBI:30616"/>
    </ligand>
</feature>
<evidence type="ECO:0000259" key="4">
    <source>
        <dbReference type="PROSITE" id="PS51459"/>
    </source>
</evidence>
<evidence type="ECO:0000256" key="1">
    <source>
        <dbReference type="PIRSR" id="PIRSR640198-1"/>
    </source>
</evidence>
<dbReference type="Proteomes" id="UP000515570">
    <property type="component" value="Chromosome"/>
</dbReference>
<evidence type="ECO:0000313" key="5">
    <source>
        <dbReference type="EMBL" id="QMV84182.1"/>
    </source>
</evidence>